<evidence type="ECO:0000313" key="10">
    <source>
        <dbReference type="Proteomes" id="UP000694380"/>
    </source>
</evidence>
<dbReference type="GO" id="GO:0048675">
    <property type="term" value="P:axon extension"/>
    <property type="evidence" value="ECO:0007669"/>
    <property type="project" value="Ensembl"/>
</dbReference>
<dbReference type="GeneTree" id="ENSGT00940000158358"/>
<dbReference type="PANTHER" id="PTHR11036">
    <property type="entry name" value="SEMAPHORIN"/>
    <property type="match status" value="1"/>
</dbReference>
<dbReference type="SUPFAM" id="SSF101912">
    <property type="entry name" value="Sema domain"/>
    <property type="match status" value="1"/>
</dbReference>
<dbReference type="AlphaFoldDB" id="A0A8C3IIZ6"/>
<keyword evidence="5" id="KW-0325">Glycoprotein</keyword>
<dbReference type="InterPro" id="IPR002165">
    <property type="entry name" value="Plexin_repeat"/>
</dbReference>
<dbReference type="GO" id="GO:0021988">
    <property type="term" value="P:olfactory lobe development"/>
    <property type="evidence" value="ECO:0007669"/>
    <property type="project" value="Ensembl"/>
</dbReference>
<dbReference type="Gene3D" id="3.30.1680.10">
    <property type="entry name" value="ligand-binding face of the semaphorins, domain 2"/>
    <property type="match status" value="1"/>
</dbReference>
<organism evidence="9 10">
    <name type="scientific">Chrysemys picta bellii</name>
    <name type="common">Western painted turtle</name>
    <name type="synonym">Emys bellii</name>
    <dbReference type="NCBI Taxonomy" id="8478"/>
    <lineage>
        <taxon>Eukaryota</taxon>
        <taxon>Metazoa</taxon>
        <taxon>Chordata</taxon>
        <taxon>Craniata</taxon>
        <taxon>Vertebrata</taxon>
        <taxon>Euteleostomi</taxon>
        <taxon>Archelosauria</taxon>
        <taxon>Testudinata</taxon>
        <taxon>Testudines</taxon>
        <taxon>Cryptodira</taxon>
        <taxon>Durocryptodira</taxon>
        <taxon>Testudinoidea</taxon>
        <taxon>Emydidae</taxon>
        <taxon>Chrysemys</taxon>
    </lineage>
</organism>
<dbReference type="InterPro" id="IPR036352">
    <property type="entry name" value="Semap_dom_sf"/>
</dbReference>
<dbReference type="GO" id="GO:0007229">
    <property type="term" value="P:integrin-mediated signaling pathway"/>
    <property type="evidence" value="ECO:0007669"/>
    <property type="project" value="Ensembl"/>
</dbReference>
<reference evidence="9" key="1">
    <citation type="submission" date="2025-08" db="UniProtKB">
        <authorList>
            <consortium name="Ensembl"/>
        </authorList>
    </citation>
    <scope>IDENTIFICATION</scope>
</reference>
<dbReference type="InterPro" id="IPR015943">
    <property type="entry name" value="WD40/YVTN_repeat-like_dom_sf"/>
</dbReference>
<dbReference type="PROSITE" id="PS51004">
    <property type="entry name" value="SEMA"/>
    <property type="match status" value="1"/>
</dbReference>
<dbReference type="GO" id="GO:0005178">
    <property type="term" value="F:integrin binding"/>
    <property type="evidence" value="ECO:0007669"/>
    <property type="project" value="Ensembl"/>
</dbReference>
<dbReference type="GO" id="GO:0030215">
    <property type="term" value="F:semaphorin receptor binding"/>
    <property type="evidence" value="ECO:0007669"/>
    <property type="project" value="InterPro"/>
</dbReference>
<evidence type="ECO:0000256" key="6">
    <source>
        <dbReference type="PROSITE-ProRule" id="PRU00352"/>
    </source>
</evidence>
<gene>
    <name evidence="9" type="primary">SEMA7A</name>
</gene>
<evidence type="ECO:0000256" key="7">
    <source>
        <dbReference type="SAM" id="SignalP"/>
    </source>
</evidence>
<comment type="subcellular location">
    <subcellularLocation>
        <location evidence="1">Membrane</location>
    </subcellularLocation>
</comment>
<dbReference type="InterPro" id="IPR016201">
    <property type="entry name" value="PSI"/>
</dbReference>
<dbReference type="GO" id="GO:0045499">
    <property type="term" value="F:chemorepellent activity"/>
    <property type="evidence" value="ECO:0007669"/>
    <property type="project" value="TreeGrafter"/>
</dbReference>
<dbReference type="GO" id="GO:0050727">
    <property type="term" value="P:regulation of inflammatory response"/>
    <property type="evidence" value="ECO:0007669"/>
    <property type="project" value="Ensembl"/>
</dbReference>
<dbReference type="Pfam" id="PF01403">
    <property type="entry name" value="Sema"/>
    <property type="match status" value="1"/>
</dbReference>
<dbReference type="SUPFAM" id="SSF48726">
    <property type="entry name" value="Immunoglobulin"/>
    <property type="match status" value="1"/>
</dbReference>
<evidence type="ECO:0000259" key="8">
    <source>
        <dbReference type="PROSITE" id="PS51004"/>
    </source>
</evidence>
<evidence type="ECO:0000256" key="2">
    <source>
        <dbReference type="ARBA" id="ARBA00009492"/>
    </source>
</evidence>
<name>A0A8C3IIZ6_CHRPI</name>
<keyword evidence="4" id="KW-1015">Disulfide bond</keyword>
<dbReference type="InterPro" id="IPR001627">
    <property type="entry name" value="Semap_dom"/>
</dbReference>
<dbReference type="Proteomes" id="UP000694380">
    <property type="component" value="Unplaced"/>
</dbReference>
<dbReference type="Gene3D" id="2.130.10.10">
    <property type="entry name" value="YVTN repeat-like/Quinoprotein amine dehydrogenase"/>
    <property type="match status" value="1"/>
</dbReference>
<evidence type="ECO:0000256" key="3">
    <source>
        <dbReference type="ARBA" id="ARBA00023136"/>
    </source>
</evidence>
<dbReference type="InterPro" id="IPR027231">
    <property type="entry name" value="Semaphorin"/>
</dbReference>
<dbReference type="GO" id="GO:0009897">
    <property type="term" value="C:external side of plasma membrane"/>
    <property type="evidence" value="ECO:0007669"/>
    <property type="project" value="Ensembl"/>
</dbReference>
<keyword evidence="3" id="KW-0472">Membrane</keyword>
<dbReference type="GO" id="GO:0030335">
    <property type="term" value="P:positive regulation of cell migration"/>
    <property type="evidence" value="ECO:0007669"/>
    <property type="project" value="TreeGrafter"/>
</dbReference>
<protein>
    <submittedName>
        <fullName evidence="9">Semaphorin 7A (JohnMiltonHagen blood group)</fullName>
    </submittedName>
</protein>
<comment type="caution">
    <text evidence="6">Lacks conserved residue(s) required for the propagation of feature annotation.</text>
</comment>
<dbReference type="Ensembl" id="ENSCPBT00000040720.1">
    <property type="protein sequence ID" value="ENSCPBP00000034701.1"/>
    <property type="gene ID" value="ENSCPBG00000024206.1"/>
</dbReference>
<dbReference type="InterPro" id="IPR036179">
    <property type="entry name" value="Ig-like_dom_sf"/>
</dbReference>
<evidence type="ECO:0000256" key="4">
    <source>
        <dbReference type="ARBA" id="ARBA00023157"/>
    </source>
</evidence>
<dbReference type="GO" id="GO:0071526">
    <property type="term" value="P:semaphorin-plexin signaling pathway"/>
    <property type="evidence" value="ECO:0007669"/>
    <property type="project" value="TreeGrafter"/>
</dbReference>
<evidence type="ECO:0000256" key="1">
    <source>
        <dbReference type="ARBA" id="ARBA00004370"/>
    </source>
</evidence>
<dbReference type="GO" id="GO:0070374">
    <property type="term" value="P:positive regulation of ERK1 and ERK2 cascade"/>
    <property type="evidence" value="ECO:0007669"/>
    <property type="project" value="Ensembl"/>
</dbReference>
<accession>A0A8C3IIZ6</accession>
<dbReference type="InterPro" id="IPR013783">
    <property type="entry name" value="Ig-like_fold"/>
</dbReference>
<feature type="domain" description="Sema" evidence="8">
    <location>
        <begin position="20"/>
        <end position="473"/>
    </location>
</feature>
<sequence length="653" mass="74260">MGLNSYAAYLFALWTSHLFLLTVGHSRVNPRIITAPKGERRFPLEKHENLLTLYHEEGNSSLLVGAEGKLYYFDFESSSNHKEDFPEQDSGACQKPEEKKNYLTFIGKYHDMLLICGTNACKPTCWNLADRNKTEVAAQGLAPFVPNQNSLVLVDGEAIYSTISLHQHNGKIPRFRQVRGTGELYTSDTVMQNPTFVKATVIKQDERHDDKIYYFFREDNPDKSPEAPLKVSRVAQLCKGDKGGTSSLSASKWTTFLKATLVCVDPATKSNFDLLQDVFIVPSDKNWRETRVYGLFSNCCVSQDFQGHIFPGMHRWGYSAVCVYTIGDIDTVFRTSKLKGYTKDMPHIRPGQCPWGRNHTPPETFKIADLHPEVEEKVQPVAPRNSPLFHNKNHYQKIGVHRIQARDGHTYNVLYLVTDKGYIHKMVVMPHGVLNILEIQPFQQLAPILAMTLDHRRAKLYVSSPTEVVQLPMDMCEVYNRSCESCVMAKDPYCGWADGKCVSINTNLTMLQNVTLESTPEICTHSAFRQQEVDSPESYRNVTVALFSRYFLQCPTESHAATYMWHHNSSRIQNCSSTHGPCIHFIKNMTYDHYGRYTCISEENGFSQTLVKEWLLKQPVPSQTLRQSSQAVAASPSFWLGFLQMMALALLFQ</sequence>
<dbReference type="GO" id="GO:0098982">
    <property type="term" value="C:GABA-ergic synapse"/>
    <property type="evidence" value="ECO:0007669"/>
    <property type="project" value="Ensembl"/>
</dbReference>
<keyword evidence="10" id="KW-1185">Reference proteome</keyword>
<feature type="chain" id="PRO_5034828666" evidence="7">
    <location>
        <begin position="27"/>
        <end position="653"/>
    </location>
</feature>
<comment type="similarity">
    <text evidence="2">Belongs to the semaphorin family.</text>
</comment>
<dbReference type="Pfam" id="PF01437">
    <property type="entry name" value="PSI"/>
    <property type="match status" value="1"/>
</dbReference>
<dbReference type="GO" id="GO:0098793">
    <property type="term" value="C:presynapse"/>
    <property type="evidence" value="ECO:0007669"/>
    <property type="project" value="Ensembl"/>
</dbReference>
<dbReference type="GO" id="GO:0001755">
    <property type="term" value="P:neural crest cell migration"/>
    <property type="evidence" value="ECO:0007669"/>
    <property type="project" value="TreeGrafter"/>
</dbReference>
<proteinExistence type="inferred from homology"/>
<dbReference type="SMART" id="SM00423">
    <property type="entry name" value="PSI"/>
    <property type="match status" value="1"/>
</dbReference>
<evidence type="ECO:0000313" key="9">
    <source>
        <dbReference type="Ensembl" id="ENSCPBP00000034701.1"/>
    </source>
</evidence>
<dbReference type="GO" id="GO:0060907">
    <property type="term" value="P:positive regulation of macrophage cytokine production"/>
    <property type="evidence" value="ECO:0007669"/>
    <property type="project" value="Ensembl"/>
</dbReference>
<dbReference type="FunFam" id="2.130.10.10:FF:000223">
    <property type="entry name" value="semaphorin-7A isoform X1"/>
    <property type="match status" value="1"/>
</dbReference>
<dbReference type="GO" id="GO:0007411">
    <property type="term" value="P:axon guidance"/>
    <property type="evidence" value="ECO:0007669"/>
    <property type="project" value="TreeGrafter"/>
</dbReference>
<dbReference type="GO" id="GO:0090128">
    <property type="term" value="P:regulation of synapse maturation"/>
    <property type="evidence" value="ECO:0007669"/>
    <property type="project" value="Ensembl"/>
</dbReference>
<dbReference type="SMART" id="SM00630">
    <property type="entry name" value="Sema"/>
    <property type="match status" value="1"/>
</dbReference>
<dbReference type="FunFam" id="2.60.40.10:FF:001170">
    <property type="entry name" value="Sema domain, immunoglobulin domain (Ig), short basic domain, secreted, (Semaphorin) 3F"/>
    <property type="match status" value="1"/>
</dbReference>
<dbReference type="PANTHER" id="PTHR11036:SF80">
    <property type="entry name" value="SEMAPHORIN-7A"/>
    <property type="match status" value="1"/>
</dbReference>
<dbReference type="SUPFAM" id="SSF103575">
    <property type="entry name" value="Plexin repeat"/>
    <property type="match status" value="1"/>
</dbReference>
<evidence type="ECO:0000256" key="5">
    <source>
        <dbReference type="ARBA" id="ARBA00023180"/>
    </source>
</evidence>
<reference evidence="9" key="2">
    <citation type="submission" date="2025-09" db="UniProtKB">
        <authorList>
            <consortium name="Ensembl"/>
        </authorList>
    </citation>
    <scope>IDENTIFICATION</scope>
</reference>
<feature type="signal peptide" evidence="7">
    <location>
        <begin position="1"/>
        <end position="26"/>
    </location>
</feature>
<keyword evidence="7" id="KW-0732">Signal</keyword>
<dbReference type="Gene3D" id="2.60.40.10">
    <property type="entry name" value="Immunoglobulins"/>
    <property type="match status" value="1"/>
</dbReference>
<dbReference type="GO" id="GO:0045773">
    <property type="term" value="P:positive regulation of axon extension"/>
    <property type="evidence" value="ECO:0007669"/>
    <property type="project" value="Ensembl"/>
</dbReference>